<gene>
    <name evidence="2" type="ORF">SAMN04489858_102209</name>
</gene>
<accession>A0A1I0AED3</accession>
<dbReference type="Proteomes" id="UP000199180">
    <property type="component" value="Unassembled WGS sequence"/>
</dbReference>
<keyword evidence="1" id="KW-0812">Transmembrane</keyword>
<dbReference type="EMBL" id="FOHO01000002">
    <property type="protein sequence ID" value="SES92541.1"/>
    <property type="molecule type" value="Genomic_DNA"/>
</dbReference>
<feature type="transmembrane region" description="Helical" evidence="1">
    <location>
        <begin position="47"/>
        <end position="67"/>
    </location>
</feature>
<sequence length="132" mass="14458">MQTAILYIATLVIFLAVDVVGIKLLIRPVFERHIGDLLADQFRLGPAAAFYAFYIMGLLYFVSLPALRQAAPGQALFGGVLLGLMCYGTYEFTSFAVMRDWSWQQVIADTLWGGFLTGLSAWAGLAVARMVG</sequence>
<evidence type="ECO:0000256" key="1">
    <source>
        <dbReference type="SAM" id="Phobius"/>
    </source>
</evidence>
<dbReference type="STRING" id="364199.SAMN04489858_102209"/>
<dbReference type="RefSeq" id="WP_090732490.1">
    <property type="nucleotide sequence ID" value="NZ_FOHO01000002.1"/>
</dbReference>
<evidence type="ECO:0000313" key="2">
    <source>
        <dbReference type="EMBL" id="SES92541.1"/>
    </source>
</evidence>
<keyword evidence="1" id="KW-0472">Membrane</keyword>
<feature type="transmembrane region" description="Helical" evidence="1">
    <location>
        <begin position="73"/>
        <end position="90"/>
    </location>
</feature>
<dbReference type="OrthoDB" id="166547at2"/>
<dbReference type="AlphaFoldDB" id="A0A1I0AED3"/>
<feature type="transmembrane region" description="Helical" evidence="1">
    <location>
        <begin position="6"/>
        <end position="26"/>
    </location>
</feature>
<organism evidence="2 3">
    <name type="scientific">Paracoccus homiensis</name>
    <dbReference type="NCBI Taxonomy" id="364199"/>
    <lineage>
        <taxon>Bacteria</taxon>
        <taxon>Pseudomonadati</taxon>
        <taxon>Pseudomonadota</taxon>
        <taxon>Alphaproteobacteria</taxon>
        <taxon>Rhodobacterales</taxon>
        <taxon>Paracoccaceae</taxon>
        <taxon>Paracoccus</taxon>
    </lineage>
</organism>
<name>A0A1I0AED3_9RHOB</name>
<evidence type="ECO:0000313" key="3">
    <source>
        <dbReference type="Proteomes" id="UP000199180"/>
    </source>
</evidence>
<protein>
    <submittedName>
        <fullName evidence="2">Uncharacterized membrane protein</fullName>
    </submittedName>
</protein>
<reference evidence="2 3" key="1">
    <citation type="submission" date="2016-10" db="EMBL/GenBank/DDBJ databases">
        <authorList>
            <person name="de Groot N.N."/>
        </authorList>
    </citation>
    <scope>NUCLEOTIDE SEQUENCE [LARGE SCALE GENOMIC DNA]</scope>
    <source>
        <strain evidence="2 3">DSM 17862</strain>
    </source>
</reference>
<feature type="transmembrane region" description="Helical" evidence="1">
    <location>
        <begin position="111"/>
        <end position="131"/>
    </location>
</feature>
<keyword evidence="1" id="KW-1133">Transmembrane helix</keyword>
<proteinExistence type="predicted"/>
<dbReference type="Pfam" id="PF09945">
    <property type="entry name" value="DUF2177"/>
    <property type="match status" value="1"/>
</dbReference>
<dbReference type="InterPro" id="IPR018687">
    <property type="entry name" value="DUF2177_membr"/>
</dbReference>
<keyword evidence="3" id="KW-1185">Reference proteome</keyword>